<dbReference type="RefSeq" id="WP_318597051.1">
    <property type="nucleotide sequence ID" value="NZ_JAWSTH010000021.1"/>
</dbReference>
<dbReference type="EMBL" id="JAWSTH010000021">
    <property type="protein sequence ID" value="MDW5594746.1"/>
    <property type="molecule type" value="Genomic_DNA"/>
</dbReference>
<keyword evidence="6 7" id="KW-0119">Carbohydrate metabolism</keyword>
<evidence type="ECO:0000256" key="5">
    <source>
        <dbReference type="ARBA" id="ARBA00023002"/>
    </source>
</evidence>
<dbReference type="PIRSF" id="PIRSF000110">
    <property type="entry name" value="G6PD"/>
    <property type="match status" value="1"/>
</dbReference>
<feature type="binding site" evidence="7">
    <location>
        <position position="171"/>
    </location>
    <ligand>
        <name>substrate</name>
    </ligand>
</feature>
<comment type="similarity">
    <text evidence="2 7">Belongs to the glucose-6-phosphate dehydrogenase family.</text>
</comment>
<dbReference type="InterPro" id="IPR036291">
    <property type="entry name" value="NAD(P)-bd_dom_sf"/>
</dbReference>
<evidence type="ECO:0000313" key="11">
    <source>
        <dbReference type="Proteomes" id="UP001284601"/>
    </source>
</evidence>
<comment type="function">
    <text evidence="7">Catalyzes the oxidation of glucose 6-phosphate to 6-phosphogluconolactone.</text>
</comment>
<dbReference type="Pfam" id="PF02781">
    <property type="entry name" value="G6PD_C"/>
    <property type="match status" value="1"/>
</dbReference>
<dbReference type="PANTHER" id="PTHR23429">
    <property type="entry name" value="GLUCOSE-6-PHOSPHATE 1-DEHYDROGENASE G6PD"/>
    <property type="match status" value="1"/>
</dbReference>
<keyword evidence="11" id="KW-1185">Reference proteome</keyword>
<feature type="active site" description="Proton acceptor" evidence="7">
    <location>
        <position position="233"/>
    </location>
</feature>
<dbReference type="HAMAP" id="MF_00966">
    <property type="entry name" value="G6PD"/>
    <property type="match status" value="1"/>
</dbReference>
<dbReference type="PROSITE" id="PS00069">
    <property type="entry name" value="G6P_DEHYDROGENASE"/>
    <property type="match status" value="1"/>
</dbReference>
<evidence type="ECO:0000259" key="8">
    <source>
        <dbReference type="Pfam" id="PF00479"/>
    </source>
</evidence>
<dbReference type="PRINTS" id="PR00079">
    <property type="entry name" value="G6PDHDRGNASE"/>
</dbReference>
<comment type="caution">
    <text evidence="7">Lacks conserved residue(s) required for the propagation of feature annotation.</text>
</comment>
<dbReference type="Proteomes" id="UP001284601">
    <property type="component" value="Unassembled WGS sequence"/>
</dbReference>
<evidence type="ECO:0000256" key="7">
    <source>
        <dbReference type="HAMAP-Rule" id="MF_00966"/>
    </source>
</evidence>
<protein>
    <recommendedName>
        <fullName evidence="7">Glucose-6-phosphate 1-dehydrogenase</fullName>
        <shortName evidence="7">G6PD</shortName>
        <ecNumber evidence="7">1.1.1.49</ecNumber>
    </recommendedName>
</protein>
<evidence type="ECO:0000256" key="6">
    <source>
        <dbReference type="ARBA" id="ARBA00023277"/>
    </source>
</evidence>
<feature type="domain" description="Glucose-6-phosphate dehydrogenase NAD-binding" evidence="8">
    <location>
        <begin position="12"/>
        <end position="180"/>
    </location>
</feature>
<reference evidence="11" key="1">
    <citation type="submission" date="2023-07" db="EMBL/GenBank/DDBJ databases">
        <title>Conexibacter stalactiti sp. nov., isolated from stalactites in a lava cave and emended description of the genus Conexibacter.</title>
        <authorList>
            <person name="Lee S.D."/>
        </authorList>
    </citation>
    <scope>NUCLEOTIDE SEQUENCE [LARGE SCALE GENOMIC DNA]</scope>
    <source>
        <strain evidence="11">KCTC 39840</strain>
    </source>
</reference>
<accession>A0ABU4HN64</accession>
<sequence>MSGGAEAADALVFFGATGDLAYKQIFPALQSMIRHGRLDVPIVGVAKAGWTLEDLRRRAHDSLSEHGGVDDAAFAKLVERLRYIDGDYADPATFAQLRETLGDACRPLHYLAIPPVLFGTVVEALGRSGCAEDGARVVVEKPFGRDLASALELNATLASVFPERSTFRIDHYLGKEPVENLLYFRFANSFLEPIWNREHVKSVQITMAESFGVAGRGSFYESAGAIRDVVQNHMLQVLALLALDAPSPNSHDGLRSEKSRLMDSIRPLTPDDVVRGQFDGYHDEPGVAPDSTVETFAAVRVHVDNWRWAGVPFYIRAGKRLPVTATEVLVTLRHPPETIFDPEDDRRRNTFRFTLSPNVEIALQARAKVPGERMSGEDVQLVAQHHAADEMPPYERLLGDAMRGDATLFAREDTVEAAWRVVGAILDDTTPLHRYEPGTWGPAEAERLLTDDDCWHDPRGPTS</sequence>
<comment type="caution">
    <text evidence="10">The sequence shown here is derived from an EMBL/GenBank/DDBJ whole genome shotgun (WGS) entry which is preliminary data.</text>
</comment>
<proteinExistence type="inferred from homology"/>
<feature type="binding site" evidence="7">
    <location>
        <position position="209"/>
    </location>
    <ligand>
        <name>substrate</name>
    </ligand>
</feature>
<evidence type="ECO:0000259" key="9">
    <source>
        <dbReference type="Pfam" id="PF02781"/>
    </source>
</evidence>
<dbReference type="NCBIfam" id="TIGR00871">
    <property type="entry name" value="zwf"/>
    <property type="match status" value="1"/>
</dbReference>
<evidence type="ECO:0000256" key="1">
    <source>
        <dbReference type="ARBA" id="ARBA00004937"/>
    </source>
</evidence>
<dbReference type="InterPro" id="IPR001282">
    <property type="entry name" value="G6P_DH"/>
</dbReference>
<dbReference type="InterPro" id="IPR022674">
    <property type="entry name" value="G6P_DH_NAD-bd"/>
</dbReference>
<evidence type="ECO:0000256" key="3">
    <source>
        <dbReference type="ARBA" id="ARBA00022526"/>
    </source>
</evidence>
<organism evidence="10 11">
    <name type="scientific">Conexibacter stalactiti</name>
    <dbReference type="NCBI Taxonomy" id="1940611"/>
    <lineage>
        <taxon>Bacteria</taxon>
        <taxon>Bacillati</taxon>
        <taxon>Actinomycetota</taxon>
        <taxon>Thermoleophilia</taxon>
        <taxon>Solirubrobacterales</taxon>
        <taxon>Conexibacteraceae</taxon>
        <taxon>Conexibacter</taxon>
    </lineage>
</organism>
<evidence type="ECO:0000256" key="4">
    <source>
        <dbReference type="ARBA" id="ARBA00022857"/>
    </source>
</evidence>
<comment type="pathway">
    <text evidence="1 7">Carbohydrate degradation; pentose phosphate pathway; D-ribulose 5-phosphate from D-glucose 6-phosphate (oxidative stage): step 1/3.</text>
</comment>
<dbReference type="EC" id="1.1.1.49" evidence="7"/>
<name>A0ABU4HN64_9ACTN</name>
<dbReference type="Gene3D" id="3.40.50.720">
    <property type="entry name" value="NAD(P)-binding Rossmann-like Domain"/>
    <property type="match status" value="1"/>
</dbReference>
<feature type="binding site" evidence="7">
    <location>
        <position position="228"/>
    </location>
    <ligand>
        <name>substrate</name>
    </ligand>
</feature>
<dbReference type="PANTHER" id="PTHR23429:SF0">
    <property type="entry name" value="GLUCOSE-6-PHOSPHATE 1-DEHYDROGENASE"/>
    <property type="match status" value="1"/>
</dbReference>
<dbReference type="Pfam" id="PF00479">
    <property type="entry name" value="G6PD_N"/>
    <property type="match status" value="1"/>
</dbReference>
<reference evidence="10 11" key="2">
    <citation type="submission" date="2023-10" db="EMBL/GenBank/DDBJ databases">
        <authorList>
            <person name="Han X.F."/>
        </authorList>
    </citation>
    <scope>NUCLEOTIDE SEQUENCE [LARGE SCALE GENOMIC DNA]</scope>
    <source>
        <strain evidence="10 11">KCTC 39840</strain>
    </source>
</reference>
<dbReference type="SUPFAM" id="SSF51735">
    <property type="entry name" value="NAD(P)-binding Rossmann-fold domains"/>
    <property type="match status" value="1"/>
</dbReference>
<keyword evidence="4 7" id="KW-0521">NADP</keyword>
<dbReference type="NCBIfam" id="NF009492">
    <property type="entry name" value="PRK12853.1-3"/>
    <property type="match status" value="1"/>
</dbReference>
<keyword evidence="3 7" id="KW-0313">Glucose metabolism</keyword>
<feature type="binding site" evidence="7">
    <location>
        <position position="319"/>
    </location>
    <ligand>
        <name>substrate</name>
    </ligand>
</feature>
<gene>
    <name evidence="7 10" type="primary">zwf</name>
    <name evidence="10" type="ORF">R7226_10385</name>
</gene>
<dbReference type="InterPro" id="IPR022675">
    <property type="entry name" value="G6P_DH_C"/>
</dbReference>
<dbReference type="InterPro" id="IPR019796">
    <property type="entry name" value="G6P_DH_AS"/>
</dbReference>
<keyword evidence="5 7" id="KW-0560">Oxidoreductase</keyword>
<dbReference type="SUPFAM" id="SSF55347">
    <property type="entry name" value="Glyceraldehyde-3-phosphate dehydrogenase-like, C-terminal domain"/>
    <property type="match status" value="1"/>
</dbReference>
<feature type="domain" description="Glucose-6-phosphate dehydrogenase C-terminal" evidence="9">
    <location>
        <begin position="183"/>
        <end position="455"/>
    </location>
</feature>
<evidence type="ECO:0000313" key="10">
    <source>
        <dbReference type="EMBL" id="MDW5594746.1"/>
    </source>
</evidence>
<feature type="binding site" evidence="7">
    <location>
        <position position="175"/>
    </location>
    <ligand>
        <name>substrate</name>
    </ligand>
</feature>
<feature type="binding site" evidence="7">
    <location>
        <position position="141"/>
    </location>
    <ligand>
        <name>NADP(+)</name>
        <dbReference type="ChEBI" id="CHEBI:58349"/>
    </ligand>
</feature>
<evidence type="ECO:0000256" key="2">
    <source>
        <dbReference type="ARBA" id="ARBA00009975"/>
    </source>
</evidence>
<dbReference type="Gene3D" id="3.30.360.10">
    <property type="entry name" value="Dihydrodipicolinate Reductase, domain 2"/>
    <property type="match status" value="1"/>
</dbReference>
<comment type="catalytic activity">
    <reaction evidence="7">
        <text>D-glucose 6-phosphate + NADP(+) = 6-phospho-D-glucono-1,5-lactone + NADPH + H(+)</text>
        <dbReference type="Rhea" id="RHEA:15841"/>
        <dbReference type="ChEBI" id="CHEBI:15378"/>
        <dbReference type="ChEBI" id="CHEBI:57783"/>
        <dbReference type="ChEBI" id="CHEBI:57955"/>
        <dbReference type="ChEBI" id="CHEBI:58349"/>
        <dbReference type="ChEBI" id="CHEBI:61548"/>
        <dbReference type="EC" id="1.1.1.49"/>
    </reaction>
</comment>